<evidence type="ECO:0000259" key="3">
    <source>
        <dbReference type="Pfam" id="PF00768"/>
    </source>
</evidence>
<dbReference type="PANTHER" id="PTHR21581">
    <property type="entry name" value="D-ALANYL-D-ALANINE CARBOXYPEPTIDASE"/>
    <property type="match status" value="1"/>
</dbReference>
<feature type="domain" description="Peptidase S11 D-alanyl-D-alanine carboxypeptidase A N-terminal" evidence="3">
    <location>
        <begin position="82"/>
        <end position="311"/>
    </location>
</feature>
<keyword evidence="2" id="KW-0472">Membrane</keyword>
<dbReference type="PANTHER" id="PTHR21581:SF33">
    <property type="entry name" value="D-ALANYL-D-ALANINE CARBOXYPEPTIDASE DACB"/>
    <property type="match status" value="1"/>
</dbReference>
<dbReference type="InterPro" id="IPR012338">
    <property type="entry name" value="Beta-lactam/transpept-like"/>
</dbReference>
<proteinExistence type="predicted"/>
<dbReference type="EMBL" id="LDTZ01000018">
    <property type="protein sequence ID" value="KNA90860.1"/>
    <property type="molecule type" value="Genomic_DNA"/>
</dbReference>
<feature type="region of interest" description="Disordered" evidence="1">
    <location>
        <begin position="1"/>
        <end position="51"/>
    </location>
</feature>
<protein>
    <submittedName>
        <fullName evidence="4">Peptidase S11</fullName>
    </submittedName>
</protein>
<evidence type="ECO:0000313" key="4">
    <source>
        <dbReference type="EMBL" id="KNA90860.1"/>
    </source>
</evidence>
<keyword evidence="2" id="KW-1133">Transmembrane helix</keyword>
<evidence type="ECO:0000256" key="2">
    <source>
        <dbReference type="SAM" id="Phobius"/>
    </source>
</evidence>
<dbReference type="Proteomes" id="UP000037247">
    <property type="component" value="Unassembled WGS sequence"/>
</dbReference>
<gene>
    <name evidence="4" type="ORF">ABW18_13915</name>
</gene>
<dbReference type="Gene3D" id="3.40.710.10">
    <property type="entry name" value="DD-peptidase/beta-lactamase superfamily"/>
    <property type="match status" value="1"/>
</dbReference>
<feature type="region of interest" description="Disordered" evidence="1">
    <location>
        <begin position="341"/>
        <end position="373"/>
    </location>
</feature>
<sequence length="418" mass="43650">MGPTAFPAWAAPTQAQPHDASPDTDHCPHRVSPPPAVDESEVVAPGSTTPSPLPVHSPPVGGEALGGCGVVADSSAGRVPERLTSAAWLVADLDSGAVIAAKDPHGRYRPASTIKVLLALTALRSGIALDKPVTATADDWSAEGDSCGMGPGGKYTMRDMMIGLLMVSGNDCAHVIARDLGGVDATLTKMNELARSLQAYDTRASTPSGLDAAGMSTSPYDLAVIFRAAMQNSTFRDIIAMPNHPFPGYPKRPDVPGDVDHPGYLMQTSNHLLLEGDPGVLGGKTGYTDDAQKTFVGAVKQDGRTVLVVQMYGLSTADDNYWDQARSLVAYGAHAPREAKVGELASTSDERATTSDGERASTSDGARAGVATTEARTSQGVAYQDSTSGWSVRILVGLVGLLVALLLLLLALRLIRRR</sequence>
<feature type="transmembrane region" description="Helical" evidence="2">
    <location>
        <begin position="394"/>
        <end position="415"/>
    </location>
</feature>
<dbReference type="SUPFAM" id="SSF56601">
    <property type="entry name" value="beta-lactamase/transpeptidase-like"/>
    <property type="match status" value="1"/>
</dbReference>
<organism evidence="4 5">
    <name type="scientific">Gordonia jacobaea</name>
    <dbReference type="NCBI Taxonomy" id="122202"/>
    <lineage>
        <taxon>Bacteria</taxon>
        <taxon>Bacillati</taxon>
        <taxon>Actinomycetota</taxon>
        <taxon>Actinomycetes</taxon>
        <taxon>Mycobacteriales</taxon>
        <taxon>Gordoniaceae</taxon>
        <taxon>Gordonia</taxon>
    </lineage>
</organism>
<dbReference type="Pfam" id="PF00768">
    <property type="entry name" value="Peptidase_S11"/>
    <property type="match status" value="1"/>
</dbReference>
<keyword evidence="2" id="KW-0812">Transmembrane</keyword>
<reference evidence="4 5" key="1">
    <citation type="submission" date="2015-05" db="EMBL/GenBank/DDBJ databases">
        <title>Draft genome sequence of the bacterium Gordonia jacobaea a new member of the Gordonia genus.</title>
        <authorList>
            <person name="Jimenez-Galisteo G."/>
            <person name="Dominguez A."/>
            <person name="Munoz E."/>
            <person name="Vinas M."/>
        </authorList>
    </citation>
    <scope>NUCLEOTIDE SEQUENCE [LARGE SCALE GENOMIC DNA]</scope>
    <source>
        <strain evidence="5">mv1</strain>
    </source>
</reference>
<evidence type="ECO:0000313" key="5">
    <source>
        <dbReference type="Proteomes" id="UP000037247"/>
    </source>
</evidence>
<evidence type="ECO:0000256" key="1">
    <source>
        <dbReference type="SAM" id="MobiDB-lite"/>
    </source>
</evidence>
<dbReference type="InterPro" id="IPR001967">
    <property type="entry name" value="Peptidase_S11_N"/>
</dbReference>
<keyword evidence="5" id="KW-1185">Reference proteome</keyword>
<comment type="caution">
    <text evidence="4">The sequence shown here is derived from an EMBL/GenBank/DDBJ whole genome shotgun (WGS) entry which is preliminary data.</text>
</comment>
<accession>A0ABR5IBB0</accession>
<name>A0ABR5IBB0_9ACTN</name>
<feature type="compositionally biased region" description="Basic and acidic residues" evidence="1">
    <location>
        <begin position="348"/>
        <end position="361"/>
    </location>
</feature>